<gene>
    <name evidence="2" type="ORF">PBI_CATALINA_39</name>
</gene>
<accession>A0A127KP54</accession>
<evidence type="ECO:0000256" key="1">
    <source>
        <dbReference type="SAM" id="Phobius"/>
    </source>
</evidence>
<sequence length="66" mass="7672">MSYPNPQYPHPYYPPQQPPAPVQPTVMPVRTNHAMHIMLSVFTCGLWLPVWIFSAMINSSRTRKVY</sequence>
<protein>
    <submittedName>
        <fullName evidence="2">Uncharacterized protein</fullName>
    </submittedName>
</protein>
<proteinExistence type="predicted"/>
<reference evidence="2 3" key="1">
    <citation type="submission" date="2016-01" db="EMBL/GenBank/DDBJ databases">
        <authorList>
            <person name="Cotto-Rosario A."/>
            <person name="Gomez-Fuentes N."/>
            <person name="Berrios-Ruiz J."/>
            <person name="Caceres-Velazquez C."/>
            <person name="Casiano-Real M."/>
            <person name="Cotto-Berrios I."/>
            <person name="Crespo-Vega V."/>
            <person name="DeJesus-David M."/>
            <person name="DelToro-Sanchez C.J."/>
            <person name="Diaz-Morales C.J."/>
            <person name="Espada-Ramos M."/>
            <person name="Feliciano-Torres M.J."/>
            <person name="Fernandez-Rodriguez P.M."/>
            <person name="Fernandez-Martinez M."/>
            <person name="Figueroa-Concepcion D."/>
            <person name="Figueroa-Bermudez M.L."/>
            <person name="Garcia-Delgado K."/>
            <person name="Nunez-Rodriguez C."/>
            <person name="Quiles-Santiago A.M."/>
            <person name="Rodriguez-Gonzalez A."/>
            <person name="Santiago-Burgos D."/>
            <person name="Solivan-Perez E."/>
            <person name="Torres-Vazquez A."/>
            <person name="Verdejo-Lopez V."/>
            <person name="Vazquez E."/>
            <person name="Rubin M.R."/>
            <person name="Ware V.C."/>
            <person name="Bradley K.W."/>
            <person name="Asai D.J."/>
            <person name="Bowman C.A."/>
            <person name="Russell D.A."/>
            <person name="Pope W.H."/>
            <person name="Jacobs-Sera D."/>
            <person name="Hendrix R.W."/>
            <person name="Hatfull G.F."/>
        </authorList>
    </citation>
    <scope>NUCLEOTIDE SEQUENCE [LARGE SCALE GENOMIC DNA]</scope>
</reference>
<name>A0A127KP54_9CAUD</name>
<dbReference type="RefSeq" id="YP_009301861.1">
    <property type="nucleotide sequence ID" value="NC_031238.1"/>
</dbReference>
<feature type="transmembrane region" description="Helical" evidence="1">
    <location>
        <begin position="34"/>
        <end position="57"/>
    </location>
</feature>
<organism evidence="2 3">
    <name type="scientific">Mycobacterium phage Catalina</name>
    <dbReference type="NCBI Taxonomy" id="1792253"/>
    <lineage>
        <taxon>Viruses</taxon>
        <taxon>Duplodnaviria</taxon>
        <taxon>Heunggongvirae</taxon>
        <taxon>Uroviricota</taxon>
        <taxon>Caudoviricetes</taxon>
        <taxon>Fromanvirus</taxon>
        <taxon>Fromanvirus packman</taxon>
    </lineage>
</organism>
<evidence type="ECO:0000313" key="2">
    <source>
        <dbReference type="EMBL" id="AMO43806.1"/>
    </source>
</evidence>
<dbReference type="KEGG" id="vg:29122789"/>
<dbReference type="Proteomes" id="UP000201448">
    <property type="component" value="Segment"/>
</dbReference>
<keyword evidence="1" id="KW-0472">Membrane</keyword>
<evidence type="ECO:0000313" key="3">
    <source>
        <dbReference type="Proteomes" id="UP000201448"/>
    </source>
</evidence>
<dbReference type="OrthoDB" id="28099at10239"/>
<dbReference type="EMBL" id="KU613353">
    <property type="protein sequence ID" value="AMO43806.1"/>
    <property type="molecule type" value="Genomic_DNA"/>
</dbReference>
<dbReference type="GeneID" id="29122789"/>
<keyword evidence="1" id="KW-1133">Transmembrane helix</keyword>
<keyword evidence="1" id="KW-0812">Transmembrane</keyword>